<dbReference type="GO" id="GO:0005524">
    <property type="term" value="F:ATP binding"/>
    <property type="evidence" value="ECO:0007669"/>
    <property type="project" value="UniProtKB-KW"/>
</dbReference>
<dbReference type="Pfam" id="PF08245">
    <property type="entry name" value="Mur_ligase_M"/>
    <property type="match status" value="1"/>
</dbReference>
<dbReference type="GO" id="GO:0005737">
    <property type="term" value="C:cytoplasm"/>
    <property type="evidence" value="ECO:0007669"/>
    <property type="project" value="UniProtKB-SubCell"/>
</dbReference>
<dbReference type="Pfam" id="PF02875">
    <property type="entry name" value="Mur_ligase_C"/>
    <property type="match status" value="1"/>
</dbReference>
<dbReference type="InterPro" id="IPR004101">
    <property type="entry name" value="Mur_ligase_C"/>
</dbReference>
<evidence type="ECO:0000313" key="9">
    <source>
        <dbReference type="EMBL" id="VAW84219.1"/>
    </source>
</evidence>
<dbReference type="InterPro" id="IPR036565">
    <property type="entry name" value="Mur-like_cat_sf"/>
</dbReference>
<sequence>VSLQEPLVQRALARGVEVSGDIALFASCAEAPIVAITGSNGKSTVTTLLNEMVKRSGRKVLVGGNIGVPALDLLEQPVPELYVLELSSFQLETATAINAAVSVVLNISEDHMDRYKDLSDYSKAKQAIFNGAAIRVLNRDDPRVAAMAESGKQQRWFTLGIPDEGEYGLSEQGGKQWLACGQQRLMRAADVGMVGRANLANGLAALAMGDALGLSRDAMIATLADFTGLAHRCQLVLHRNGSAWYNDSKATNVGATLAAVNGFEEKLVLIAGGDGKGADFTPLHTIGDRLSALIVIGKDGEKIASVLQDSVPCQRANSMTQAVEMASKLAAPGDSVLLSPACASFDMFEGFEARGEQFINAVRGLSNG</sequence>
<dbReference type="Gene3D" id="3.40.1190.10">
    <property type="entry name" value="Mur-like, catalytic domain"/>
    <property type="match status" value="1"/>
</dbReference>
<dbReference type="GO" id="GO:0008764">
    <property type="term" value="F:UDP-N-acetylmuramoylalanine-D-glutamate ligase activity"/>
    <property type="evidence" value="ECO:0007669"/>
    <property type="project" value="UniProtKB-EC"/>
</dbReference>
<gene>
    <name evidence="9" type="ORF">MNBD_GAMMA18-2147</name>
</gene>
<feature type="domain" description="Mur ligase C-terminal" evidence="7">
    <location>
        <begin position="231"/>
        <end position="342"/>
    </location>
</feature>
<feature type="domain" description="Mur ligase central" evidence="8">
    <location>
        <begin position="36"/>
        <end position="208"/>
    </location>
</feature>
<dbReference type="EC" id="6.3.2.9" evidence="9"/>
<evidence type="ECO:0000256" key="2">
    <source>
        <dbReference type="ARBA" id="ARBA00004752"/>
    </source>
</evidence>
<feature type="non-terminal residue" evidence="9">
    <location>
        <position position="1"/>
    </location>
</feature>
<dbReference type="EMBL" id="UOFP01000036">
    <property type="protein sequence ID" value="VAW84219.1"/>
    <property type="molecule type" value="Genomic_DNA"/>
</dbReference>
<dbReference type="GO" id="GO:0051301">
    <property type="term" value="P:cell division"/>
    <property type="evidence" value="ECO:0007669"/>
    <property type="project" value="InterPro"/>
</dbReference>
<keyword evidence="3" id="KW-0963">Cytoplasm</keyword>
<dbReference type="SUPFAM" id="SSF53244">
    <property type="entry name" value="MurD-like peptide ligases, peptide-binding domain"/>
    <property type="match status" value="1"/>
</dbReference>
<keyword evidence="5" id="KW-0547">Nucleotide-binding</keyword>
<name>A0A3B0ZD89_9ZZZZ</name>
<evidence type="ECO:0000259" key="8">
    <source>
        <dbReference type="Pfam" id="PF08245"/>
    </source>
</evidence>
<evidence type="ECO:0000256" key="3">
    <source>
        <dbReference type="ARBA" id="ARBA00022490"/>
    </source>
</evidence>
<comment type="subcellular location">
    <subcellularLocation>
        <location evidence="1">Cytoplasm</location>
    </subcellularLocation>
</comment>
<dbReference type="InterPro" id="IPR036615">
    <property type="entry name" value="Mur_ligase_C_dom_sf"/>
</dbReference>
<dbReference type="Gene3D" id="3.90.190.20">
    <property type="entry name" value="Mur ligase, C-terminal domain"/>
    <property type="match status" value="1"/>
</dbReference>
<proteinExistence type="inferred from homology"/>
<dbReference type="InterPro" id="IPR013221">
    <property type="entry name" value="Mur_ligase_cen"/>
</dbReference>
<dbReference type="SUPFAM" id="SSF53623">
    <property type="entry name" value="MurD-like peptide ligases, catalytic domain"/>
    <property type="match status" value="1"/>
</dbReference>
<evidence type="ECO:0000259" key="7">
    <source>
        <dbReference type="Pfam" id="PF02875"/>
    </source>
</evidence>
<keyword evidence="6" id="KW-0067">ATP-binding</keyword>
<dbReference type="HAMAP" id="MF_00639">
    <property type="entry name" value="MurD"/>
    <property type="match status" value="1"/>
</dbReference>
<reference evidence="9" key="1">
    <citation type="submission" date="2018-06" db="EMBL/GenBank/DDBJ databases">
        <authorList>
            <person name="Zhirakovskaya E."/>
        </authorList>
    </citation>
    <scope>NUCLEOTIDE SEQUENCE</scope>
</reference>
<accession>A0A3B0ZD89</accession>
<dbReference type="GO" id="GO:0009252">
    <property type="term" value="P:peptidoglycan biosynthetic process"/>
    <property type="evidence" value="ECO:0007669"/>
    <property type="project" value="UniProtKB-UniPathway"/>
</dbReference>
<organism evidence="9">
    <name type="scientific">hydrothermal vent metagenome</name>
    <dbReference type="NCBI Taxonomy" id="652676"/>
    <lineage>
        <taxon>unclassified sequences</taxon>
        <taxon>metagenomes</taxon>
        <taxon>ecological metagenomes</taxon>
    </lineage>
</organism>
<dbReference type="PANTHER" id="PTHR43692">
    <property type="entry name" value="UDP-N-ACETYLMURAMOYLALANINE--D-GLUTAMATE LIGASE"/>
    <property type="match status" value="1"/>
</dbReference>
<dbReference type="PANTHER" id="PTHR43692:SF1">
    <property type="entry name" value="UDP-N-ACETYLMURAMOYLALANINE--D-GLUTAMATE LIGASE"/>
    <property type="match status" value="1"/>
</dbReference>
<dbReference type="UniPathway" id="UPA00219"/>
<protein>
    <submittedName>
        <fullName evidence="9">UDP-N-acetylmuramoylalanine--D-glutamate ligase</fullName>
        <ecNumber evidence="9">6.3.2.9</ecNumber>
    </submittedName>
</protein>
<dbReference type="InterPro" id="IPR005762">
    <property type="entry name" value="MurD"/>
</dbReference>
<dbReference type="AlphaFoldDB" id="A0A3B0ZD89"/>
<evidence type="ECO:0000256" key="1">
    <source>
        <dbReference type="ARBA" id="ARBA00004496"/>
    </source>
</evidence>
<evidence type="ECO:0000256" key="5">
    <source>
        <dbReference type="ARBA" id="ARBA00022741"/>
    </source>
</evidence>
<evidence type="ECO:0000256" key="6">
    <source>
        <dbReference type="ARBA" id="ARBA00022840"/>
    </source>
</evidence>
<dbReference type="NCBIfam" id="TIGR01087">
    <property type="entry name" value="murD"/>
    <property type="match status" value="1"/>
</dbReference>
<keyword evidence="4 9" id="KW-0436">Ligase</keyword>
<dbReference type="GO" id="GO:0008360">
    <property type="term" value="P:regulation of cell shape"/>
    <property type="evidence" value="ECO:0007669"/>
    <property type="project" value="InterPro"/>
</dbReference>
<evidence type="ECO:0000256" key="4">
    <source>
        <dbReference type="ARBA" id="ARBA00022598"/>
    </source>
</evidence>
<comment type="pathway">
    <text evidence="2">Cell wall biogenesis; peptidoglycan biosynthesis.</text>
</comment>